<dbReference type="GO" id="GO:0003677">
    <property type="term" value="F:DNA binding"/>
    <property type="evidence" value="ECO:0007669"/>
    <property type="project" value="UniProtKB-KW"/>
</dbReference>
<feature type="compositionally biased region" description="Polar residues" evidence="6">
    <location>
        <begin position="136"/>
        <end position="145"/>
    </location>
</feature>
<keyword evidence="5" id="KW-0413">Isomerase</keyword>
<dbReference type="Pfam" id="PF01751">
    <property type="entry name" value="Toprim"/>
    <property type="match status" value="1"/>
</dbReference>
<dbReference type="InterPro" id="IPR013759">
    <property type="entry name" value="Topo_IIA_B_C"/>
</dbReference>
<comment type="similarity">
    <text evidence="2">Belongs to the type II topoisomerase family.</text>
</comment>
<dbReference type="STRING" id="34508.A0A4U5N2F1"/>
<gene>
    <name evidence="8" type="ORF">L596_017589</name>
</gene>
<dbReference type="GO" id="GO:0000819">
    <property type="term" value="P:sister chromatid segregation"/>
    <property type="evidence" value="ECO:0007669"/>
    <property type="project" value="TreeGrafter"/>
</dbReference>
<dbReference type="AlphaFoldDB" id="A0A4U5N2F1"/>
<evidence type="ECO:0000256" key="5">
    <source>
        <dbReference type="ARBA" id="ARBA00023235"/>
    </source>
</evidence>
<evidence type="ECO:0000256" key="6">
    <source>
        <dbReference type="SAM" id="MobiDB-lite"/>
    </source>
</evidence>
<evidence type="ECO:0000313" key="8">
    <source>
        <dbReference type="EMBL" id="TKR76458.1"/>
    </source>
</evidence>
<dbReference type="InterPro" id="IPR001154">
    <property type="entry name" value="TopoII_euk"/>
</dbReference>
<organism evidence="8 9">
    <name type="scientific">Steinernema carpocapsae</name>
    <name type="common">Entomopathogenic nematode</name>
    <dbReference type="NCBI Taxonomy" id="34508"/>
    <lineage>
        <taxon>Eukaryota</taxon>
        <taxon>Metazoa</taxon>
        <taxon>Ecdysozoa</taxon>
        <taxon>Nematoda</taxon>
        <taxon>Chromadorea</taxon>
        <taxon>Rhabditida</taxon>
        <taxon>Tylenchina</taxon>
        <taxon>Panagrolaimomorpha</taxon>
        <taxon>Strongyloidoidea</taxon>
        <taxon>Steinernematidae</taxon>
        <taxon>Steinernema</taxon>
    </lineage>
</organism>
<dbReference type="SUPFAM" id="SSF56719">
    <property type="entry name" value="Type II DNA topoisomerase"/>
    <property type="match status" value="1"/>
</dbReference>
<dbReference type="InterPro" id="IPR034157">
    <property type="entry name" value="TOPRIM_TopoII"/>
</dbReference>
<dbReference type="Gene3D" id="3.30.565.10">
    <property type="entry name" value="Histidine kinase-like ATPase, C-terminal domain"/>
    <property type="match status" value="1"/>
</dbReference>
<name>A0A4U5N2F1_STECR</name>
<dbReference type="CDD" id="cd03365">
    <property type="entry name" value="TOPRIM_TopoIIA"/>
    <property type="match status" value="1"/>
</dbReference>
<evidence type="ECO:0000256" key="2">
    <source>
        <dbReference type="ARBA" id="ARBA00011080"/>
    </source>
</evidence>
<dbReference type="FunFam" id="3.40.50.670:FF:000001">
    <property type="entry name" value="DNA topoisomerase 2"/>
    <property type="match status" value="1"/>
</dbReference>
<keyword evidence="4" id="KW-0238">DNA-binding</keyword>
<reference evidence="8 9" key="2">
    <citation type="journal article" date="2019" name="G3 (Bethesda)">
        <title>Hybrid Assembly of the Genome of the Entomopathogenic Nematode Steinernema carpocapsae Identifies the X-Chromosome.</title>
        <authorList>
            <person name="Serra L."/>
            <person name="Macchietto M."/>
            <person name="Macias-Munoz A."/>
            <person name="McGill C.J."/>
            <person name="Rodriguez I.M."/>
            <person name="Rodriguez B."/>
            <person name="Murad R."/>
            <person name="Mortazavi A."/>
        </authorList>
    </citation>
    <scope>NUCLEOTIDE SEQUENCE [LARGE SCALE GENOMIC DNA]</scope>
    <source>
        <strain evidence="8 9">ALL</strain>
    </source>
</reference>
<feature type="region of interest" description="Disordered" evidence="6">
    <location>
        <begin position="450"/>
        <end position="473"/>
    </location>
</feature>
<dbReference type="InterPro" id="IPR018522">
    <property type="entry name" value="TopoIIA_CS"/>
</dbReference>
<dbReference type="GO" id="GO:0003918">
    <property type="term" value="F:DNA topoisomerase type II (double strand cut, ATP-hydrolyzing) activity"/>
    <property type="evidence" value="ECO:0007669"/>
    <property type="project" value="UniProtKB-EC"/>
</dbReference>
<dbReference type="InterPro" id="IPR006171">
    <property type="entry name" value="TOPRIM_dom"/>
</dbReference>
<dbReference type="PROSITE" id="PS00177">
    <property type="entry name" value="TOPOISOMERASE_II"/>
    <property type="match status" value="1"/>
</dbReference>
<dbReference type="SMART" id="SM00433">
    <property type="entry name" value="TOP2c"/>
    <property type="match status" value="1"/>
</dbReference>
<dbReference type="PANTHER" id="PTHR10169:SF62">
    <property type="entry name" value="DNA TOPOISOMERASE 2 TOP-2-RELATED"/>
    <property type="match status" value="1"/>
</dbReference>
<keyword evidence="9" id="KW-1185">Reference proteome</keyword>
<feature type="compositionally biased region" description="Basic and acidic residues" evidence="6">
    <location>
        <begin position="463"/>
        <end position="472"/>
    </location>
</feature>
<accession>A0A4U5N2F1</accession>
<proteinExistence type="inferred from homology"/>
<evidence type="ECO:0000256" key="3">
    <source>
        <dbReference type="ARBA" id="ARBA00012895"/>
    </source>
</evidence>
<dbReference type="GO" id="GO:0000712">
    <property type="term" value="P:resolution of meiotic recombination intermediates"/>
    <property type="evidence" value="ECO:0007669"/>
    <property type="project" value="TreeGrafter"/>
</dbReference>
<dbReference type="SUPFAM" id="SSF54211">
    <property type="entry name" value="Ribosomal protein S5 domain 2-like"/>
    <property type="match status" value="1"/>
</dbReference>
<feature type="compositionally biased region" description="Basic and acidic residues" evidence="6">
    <location>
        <begin position="117"/>
        <end position="127"/>
    </location>
</feature>
<dbReference type="SUPFAM" id="SSF55874">
    <property type="entry name" value="ATPase domain of HSP90 chaperone/DNA topoisomerase II/histidine kinase"/>
    <property type="match status" value="1"/>
</dbReference>
<reference evidence="8 9" key="1">
    <citation type="journal article" date="2015" name="Genome Biol.">
        <title>Comparative genomics of Steinernema reveals deeply conserved gene regulatory networks.</title>
        <authorList>
            <person name="Dillman A.R."/>
            <person name="Macchietto M."/>
            <person name="Porter C.F."/>
            <person name="Rogers A."/>
            <person name="Williams B."/>
            <person name="Antoshechkin I."/>
            <person name="Lee M.M."/>
            <person name="Goodwin Z."/>
            <person name="Lu X."/>
            <person name="Lewis E.E."/>
            <person name="Goodrich-Blair H."/>
            <person name="Stock S.P."/>
            <person name="Adams B.J."/>
            <person name="Sternberg P.W."/>
            <person name="Mortazavi A."/>
        </authorList>
    </citation>
    <scope>NUCLEOTIDE SEQUENCE [LARGE SCALE GENOMIC DNA]</scope>
    <source>
        <strain evidence="8 9">ALL</strain>
    </source>
</reference>
<evidence type="ECO:0000256" key="4">
    <source>
        <dbReference type="ARBA" id="ARBA00023125"/>
    </source>
</evidence>
<feature type="domain" description="Toprim" evidence="7">
    <location>
        <begin position="480"/>
        <end position="597"/>
    </location>
</feature>
<protein>
    <recommendedName>
        <fullName evidence="3">DNA topoisomerase (ATP-hydrolyzing)</fullName>
        <ecNumber evidence="3">5.6.2.2</ecNumber>
    </recommendedName>
</protein>
<dbReference type="PROSITE" id="PS50880">
    <property type="entry name" value="TOPRIM"/>
    <property type="match status" value="1"/>
</dbReference>
<dbReference type="InterPro" id="IPR036890">
    <property type="entry name" value="HATPase_C_sf"/>
</dbReference>
<feature type="region of interest" description="Disordered" evidence="6">
    <location>
        <begin position="115"/>
        <end position="192"/>
    </location>
</feature>
<evidence type="ECO:0000313" key="9">
    <source>
        <dbReference type="Proteomes" id="UP000298663"/>
    </source>
</evidence>
<dbReference type="InterPro" id="IPR050634">
    <property type="entry name" value="DNA_Topoisomerase_II"/>
</dbReference>
<dbReference type="GO" id="GO:0005524">
    <property type="term" value="F:ATP binding"/>
    <property type="evidence" value="ECO:0007669"/>
    <property type="project" value="InterPro"/>
</dbReference>
<dbReference type="InterPro" id="IPR013760">
    <property type="entry name" value="Topo_IIA-like_dom_sf"/>
</dbReference>
<feature type="region of interest" description="Disordered" evidence="6">
    <location>
        <begin position="1"/>
        <end position="38"/>
    </location>
</feature>
<sequence length="646" mass="72758">MSKPKPKMLQEASPSLLSPLFERGRLGPTHPLPGAFGAETKACGEHEDVECSPGRDVRAQHRADLPEEVTTGAHFAPSGHVRGVRGVHRQRGAMGLRRREGVDCAAGDLLRPGIVQDFRRNPGERCRQQAARPQDGQDQGSGLTSTRRRTKSPCTTTAKEYPSSCTRRRSSTCRNSSLERSSRLPTTTTTRRRSLRSYLPIPGGRNGFGAKLCNVFSSKFTLETSTKEYGKRFKQTWKDNMTKDKDCEISKATGEDFTKVTFTPDLAKFKMTQLDDDIIALMYRRAFDIAGSTKDVKVFLNEKEVPVHGFKQYVEFYMKSVFEGDEAPKLVHEQVSFANSIATTKGGRHVDFVTCFEADRSGQEEDRQRRIQGEAVSSQEPYVGVCERAHRKPDFRFSNKGDNDAPVEVVRLHVHTQRQILCRGRQVRNCGERHFLGQLQATRATRQEVQLKEDVEAEGNPEAGRRQRRNDAGTKNSHLCTLILTEGDSAKTLAVSGLGVVGRDRFGVFPLRGKMLNVREASIKQTSENAEITALLKIVGLQYRLKYDSDDEMKTLRYGKIMIMADQDQDGSHIKGLVINFIHHKWPSLIRRNFIEEFITPIIKATKGREEQSFFSIPEYIEWRQQLAHLSHQILQGSGYVDVQGG</sequence>
<dbReference type="OrthoDB" id="276498at2759"/>
<dbReference type="GO" id="GO:0005634">
    <property type="term" value="C:nucleus"/>
    <property type="evidence" value="ECO:0007669"/>
    <property type="project" value="TreeGrafter"/>
</dbReference>
<comment type="caution">
    <text evidence="8">The sequence shown here is derived from an EMBL/GenBank/DDBJ whole genome shotgun (WGS) entry which is preliminary data.</text>
</comment>
<dbReference type="EMBL" id="AZBU02000005">
    <property type="protein sequence ID" value="TKR76458.1"/>
    <property type="molecule type" value="Genomic_DNA"/>
</dbReference>
<dbReference type="PRINTS" id="PR01158">
    <property type="entry name" value="TOPISMRASEII"/>
</dbReference>
<evidence type="ECO:0000259" key="7">
    <source>
        <dbReference type="PROSITE" id="PS50880"/>
    </source>
</evidence>
<dbReference type="Proteomes" id="UP000298663">
    <property type="component" value="Unassembled WGS sequence"/>
</dbReference>
<dbReference type="InterPro" id="IPR020568">
    <property type="entry name" value="Ribosomal_Su5_D2-typ_SF"/>
</dbReference>
<dbReference type="PRINTS" id="PR00418">
    <property type="entry name" value="TPI2FAMILY"/>
</dbReference>
<dbReference type="InterPro" id="IPR001241">
    <property type="entry name" value="Topo_IIA"/>
</dbReference>
<evidence type="ECO:0000256" key="1">
    <source>
        <dbReference type="ARBA" id="ARBA00000185"/>
    </source>
</evidence>
<comment type="catalytic activity">
    <reaction evidence="1">
        <text>ATP-dependent breakage, passage and rejoining of double-stranded DNA.</text>
        <dbReference type="EC" id="5.6.2.2"/>
    </reaction>
</comment>
<dbReference type="GO" id="GO:0006265">
    <property type="term" value="P:DNA topological change"/>
    <property type="evidence" value="ECO:0007669"/>
    <property type="project" value="InterPro"/>
</dbReference>
<dbReference type="Gene3D" id="3.30.1490.30">
    <property type="match status" value="1"/>
</dbReference>
<dbReference type="EC" id="5.6.2.2" evidence="3"/>
<dbReference type="Gene3D" id="3.40.50.670">
    <property type="match status" value="1"/>
</dbReference>
<dbReference type="PANTHER" id="PTHR10169">
    <property type="entry name" value="DNA TOPOISOMERASE/GYRASE"/>
    <property type="match status" value="1"/>
</dbReference>
<feature type="compositionally biased region" description="Low complexity" evidence="6">
    <location>
        <begin position="172"/>
        <end position="189"/>
    </location>
</feature>